<evidence type="ECO:0000313" key="1">
    <source>
        <dbReference type="Proteomes" id="UP001732780"/>
    </source>
</evidence>
<dbReference type="RefSeq" id="XP_074210832.1">
    <property type="nucleotide sequence ID" value="XM_074354731.1"/>
</dbReference>
<reference evidence="2" key="1">
    <citation type="submission" date="2025-08" db="UniProtKB">
        <authorList>
            <consortium name="RefSeq"/>
        </authorList>
    </citation>
    <scope>IDENTIFICATION</scope>
    <source>
        <tissue evidence="2">Blood</tissue>
    </source>
</reference>
<organism evidence="1 2">
    <name type="scientific">Camelus bactrianus</name>
    <name type="common">Bactrian camel</name>
    <dbReference type="NCBI Taxonomy" id="9837"/>
    <lineage>
        <taxon>Eukaryota</taxon>
        <taxon>Metazoa</taxon>
        <taxon>Chordata</taxon>
        <taxon>Craniata</taxon>
        <taxon>Vertebrata</taxon>
        <taxon>Euteleostomi</taxon>
        <taxon>Mammalia</taxon>
        <taxon>Eutheria</taxon>
        <taxon>Laurasiatheria</taxon>
        <taxon>Artiodactyla</taxon>
        <taxon>Tylopoda</taxon>
        <taxon>Camelidae</taxon>
        <taxon>Camelus</taxon>
    </lineage>
</organism>
<evidence type="ECO:0000313" key="2">
    <source>
        <dbReference type="RefSeq" id="XP_074210832.1"/>
    </source>
</evidence>
<dbReference type="Proteomes" id="UP001732780">
    <property type="component" value="Chromosome 28"/>
</dbReference>
<gene>
    <name evidence="2" type="primary">SH2D6</name>
</gene>
<name>A0AC58PLC9_CAMBA</name>
<proteinExistence type="predicted"/>
<protein>
    <submittedName>
        <fullName evidence="2">SH2 domain-containing protein 6 isoform X8</fullName>
    </submittedName>
</protein>
<keyword evidence="1" id="KW-1185">Reference proteome</keyword>
<sequence>MQMMRTIGPCPQAICGRTWTPRRRHRSLTLAMEKLCRSKPRLGPPLPPPRCAVSCPDSPPWRRDAPRPAPLPAPGTWRRQHPFPEAQEEEDEEEHKYELPPCEALPLRLAPAHLPGTEEESLYLDHSGPLGPSTSSAPPPPQPQPEMVNSLPTHPTPGSHFPSWTHGPTRFPALHRSPMRASTWSVSPVQHPHNTHLPSDTHMDTHAAASGPVLALTQTLNSQALTPPVPLPRTSVGPRPTIAPQEAQNGALDATSKGRRASFSSGAVTQNTSAAERSPSSPLRCPGTSGSGCACLYRQAVCWASLGTQRTVTAMQLRAPCSDSKRTGPTPCAPAQALMAPSPSPWLCFSTAGSSTFPSGGWMVGATMPWAGKAGTERSSSPPWPPWSSTTQSTPCRSWTDTAAAGSSPACSSPLSRDATVDVHTHLWPEFAPWAVCLSPLPGLHPSSPTPILCPSPCRAP</sequence>
<accession>A0AC58PLC9</accession>